<dbReference type="InterPro" id="IPR005758">
    <property type="entry name" value="UDP-N-AcMur_Ala_ligase_MurC"/>
</dbReference>
<dbReference type="SUPFAM" id="SSF51984">
    <property type="entry name" value="MurCD N-terminal domain"/>
    <property type="match status" value="1"/>
</dbReference>
<dbReference type="NCBIfam" id="TIGR01082">
    <property type="entry name" value="murC"/>
    <property type="match status" value="1"/>
</dbReference>
<name>A0A644UEA5_9ZZZZ</name>
<dbReference type="InterPro" id="IPR050061">
    <property type="entry name" value="MurCDEF_pg_biosynth"/>
</dbReference>
<organism evidence="12">
    <name type="scientific">bioreactor metagenome</name>
    <dbReference type="NCBI Taxonomy" id="1076179"/>
    <lineage>
        <taxon>unclassified sequences</taxon>
        <taxon>metagenomes</taxon>
        <taxon>ecological metagenomes</taxon>
    </lineage>
</organism>
<feature type="domain" description="Mur ligase C-terminal" evidence="10">
    <location>
        <begin position="306"/>
        <end position="408"/>
    </location>
</feature>
<dbReference type="SUPFAM" id="SSF53623">
    <property type="entry name" value="MurD-like peptide ligases, catalytic domain"/>
    <property type="match status" value="1"/>
</dbReference>
<dbReference type="Gene3D" id="3.90.190.20">
    <property type="entry name" value="Mur ligase, C-terminal domain"/>
    <property type="match status" value="1"/>
</dbReference>
<keyword evidence="4" id="KW-0963">Cytoplasm</keyword>
<evidence type="ECO:0000313" key="12">
    <source>
        <dbReference type="EMBL" id="MPL77267.1"/>
    </source>
</evidence>
<dbReference type="UniPathway" id="UPA00219"/>
<sequence length="447" mass="51171">MKTYYFLGIGGIGMSAIARYLKQLGNNIFGYDRTRTPLTEELEKEGMIITYNDDISSLPNQIEMVVYTPAIPKDNLIYNYFLENNYLMKKRSQILGEITKGKKCIAIAGTHGKTTCSTMVAHILHNSEIGCSAFLGGISKNFNSNYVINHNSNYVVVEADEYDRSFLNLTPTIAAITSIDADHLDIYGNKEELKKSFIEFAKQTSEILFYKFGLDIELEEEMPSQTYSYTIKGFDADYYAVNIRNYKGSYYFDLRTPDKIYYDICLNYGGIHNVENAVLAISIGLMCGVSEDEIRKSVASFSGAQRRFDVRIKRDNFVYIDDYAHHPNEIKAFIESIRFQYPDKKITGVFQPHLYSRTKDFEDEFVKELSKLDEVVLLDIYPAREKPIPGVTSKALLYKIDKMDKYYTLKEGLLDLLEALYPEILVTMGAGDISELVPLIEERFKDE</sequence>
<comment type="catalytic activity">
    <reaction evidence="8">
        <text>UDP-N-acetyl-alpha-D-muramate + L-alanine + ATP = UDP-N-acetyl-alpha-D-muramoyl-L-alanine + ADP + phosphate + H(+)</text>
        <dbReference type="Rhea" id="RHEA:23372"/>
        <dbReference type="ChEBI" id="CHEBI:15378"/>
        <dbReference type="ChEBI" id="CHEBI:30616"/>
        <dbReference type="ChEBI" id="CHEBI:43474"/>
        <dbReference type="ChEBI" id="CHEBI:57972"/>
        <dbReference type="ChEBI" id="CHEBI:70757"/>
        <dbReference type="ChEBI" id="CHEBI:83898"/>
        <dbReference type="ChEBI" id="CHEBI:456216"/>
        <dbReference type="EC" id="6.3.2.8"/>
    </reaction>
</comment>
<dbReference type="EMBL" id="VSSQ01000105">
    <property type="protein sequence ID" value="MPL77267.1"/>
    <property type="molecule type" value="Genomic_DNA"/>
</dbReference>
<dbReference type="Pfam" id="PF02875">
    <property type="entry name" value="Mur_ligase_C"/>
    <property type="match status" value="1"/>
</dbReference>
<keyword evidence="5 12" id="KW-0436">Ligase</keyword>
<gene>
    <name evidence="12" type="primary">murC_10</name>
    <name evidence="12" type="ORF">SDC9_23120</name>
</gene>
<feature type="domain" description="Mur ligase central" evidence="11">
    <location>
        <begin position="107"/>
        <end position="282"/>
    </location>
</feature>
<evidence type="ECO:0000256" key="1">
    <source>
        <dbReference type="ARBA" id="ARBA00004496"/>
    </source>
</evidence>
<evidence type="ECO:0000259" key="10">
    <source>
        <dbReference type="Pfam" id="PF02875"/>
    </source>
</evidence>
<dbReference type="InterPro" id="IPR036615">
    <property type="entry name" value="Mur_ligase_C_dom_sf"/>
</dbReference>
<dbReference type="PANTHER" id="PTHR43445">
    <property type="entry name" value="UDP-N-ACETYLMURAMATE--L-ALANINE LIGASE-RELATED"/>
    <property type="match status" value="1"/>
</dbReference>
<dbReference type="InterPro" id="IPR000713">
    <property type="entry name" value="Mur_ligase_N"/>
</dbReference>
<dbReference type="InterPro" id="IPR004101">
    <property type="entry name" value="Mur_ligase_C"/>
</dbReference>
<comment type="caution">
    <text evidence="12">The sequence shown here is derived from an EMBL/GenBank/DDBJ whole genome shotgun (WGS) entry which is preliminary data.</text>
</comment>
<dbReference type="GO" id="GO:0005737">
    <property type="term" value="C:cytoplasm"/>
    <property type="evidence" value="ECO:0007669"/>
    <property type="project" value="UniProtKB-SubCell"/>
</dbReference>
<dbReference type="GO" id="GO:0008763">
    <property type="term" value="F:UDP-N-acetylmuramate-L-alanine ligase activity"/>
    <property type="evidence" value="ECO:0007669"/>
    <property type="project" value="UniProtKB-EC"/>
</dbReference>
<evidence type="ECO:0000256" key="6">
    <source>
        <dbReference type="ARBA" id="ARBA00022741"/>
    </source>
</evidence>
<comment type="subcellular location">
    <subcellularLocation>
        <location evidence="1">Cytoplasm</location>
    </subcellularLocation>
</comment>
<keyword evidence="7" id="KW-0067">ATP-binding</keyword>
<dbReference type="AlphaFoldDB" id="A0A644UEA5"/>
<evidence type="ECO:0000256" key="2">
    <source>
        <dbReference type="ARBA" id="ARBA00004752"/>
    </source>
</evidence>
<proteinExistence type="inferred from homology"/>
<evidence type="ECO:0000259" key="11">
    <source>
        <dbReference type="Pfam" id="PF08245"/>
    </source>
</evidence>
<dbReference type="Pfam" id="PF01225">
    <property type="entry name" value="Mur_ligase"/>
    <property type="match status" value="1"/>
</dbReference>
<evidence type="ECO:0000256" key="7">
    <source>
        <dbReference type="ARBA" id="ARBA00022840"/>
    </source>
</evidence>
<dbReference type="Pfam" id="PF08245">
    <property type="entry name" value="Mur_ligase_M"/>
    <property type="match status" value="1"/>
</dbReference>
<evidence type="ECO:0000256" key="5">
    <source>
        <dbReference type="ARBA" id="ARBA00022598"/>
    </source>
</evidence>
<evidence type="ECO:0000256" key="8">
    <source>
        <dbReference type="ARBA" id="ARBA00047833"/>
    </source>
</evidence>
<dbReference type="GO" id="GO:0009252">
    <property type="term" value="P:peptidoglycan biosynthetic process"/>
    <property type="evidence" value="ECO:0007669"/>
    <property type="project" value="UniProtKB-UniPathway"/>
</dbReference>
<dbReference type="InterPro" id="IPR036565">
    <property type="entry name" value="Mur-like_cat_sf"/>
</dbReference>
<evidence type="ECO:0000256" key="4">
    <source>
        <dbReference type="ARBA" id="ARBA00022490"/>
    </source>
</evidence>
<dbReference type="Gene3D" id="3.40.1190.10">
    <property type="entry name" value="Mur-like, catalytic domain"/>
    <property type="match status" value="1"/>
</dbReference>
<dbReference type="Gene3D" id="3.40.50.720">
    <property type="entry name" value="NAD(P)-binding Rossmann-like Domain"/>
    <property type="match status" value="1"/>
</dbReference>
<dbReference type="PANTHER" id="PTHR43445:SF3">
    <property type="entry name" value="UDP-N-ACETYLMURAMATE--L-ALANINE LIGASE"/>
    <property type="match status" value="1"/>
</dbReference>
<dbReference type="InterPro" id="IPR013221">
    <property type="entry name" value="Mur_ligase_cen"/>
</dbReference>
<reference evidence="12" key="1">
    <citation type="submission" date="2019-08" db="EMBL/GenBank/DDBJ databases">
        <authorList>
            <person name="Kucharzyk K."/>
            <person name="Murdoch R.W."/>
            <person name="Higgins S."/>
            <person name="Loffler F."/>
        </authorList>
    </citation>
    <scope>NUCLEOTIDE SEQUENCE</scope>
</reference>
<evidence type="ECO:0000256" key="3">
    <source>
        <dbReference type="ARBA" id="ARBA00012211"/>
    </source>
</evidence>
<dbReference type="SUPFAM" id="SSF53244">
    <property type="entry name" value="MurD-like peptide ligases, peptide-binding domain"/>
    <property type="match status" value="1"/>
</dbReference>
<feature type="domain" description="Mur ligase N-terminal catalytic" evidence="9">
    <location>
        <begin position="4"/>
        <end position="102"/>
    </location>
</feature>
<keyword evidence="6" id="KW-0547">Nucleotide-binding</keyword>
<dbReference type="EC" id="6.3.2.8" evidence="3"/>
<dbReference type="HAMAP" id="MF_00046">
    <property type="entry name" value="MurC"/>
    <property type="match status" value="1"/>
</dbReference>
<evidence type="ECO:0000259" key="9">
    <source>
        <dbReference type="Pfam" id="PF01225"/>
    </source>
</evidence>
<accession>A0A644UEA5</accession>
<protein>
    <recommendedName>
        <fullName evidence="3">UDP-N-acetylmuramate--L-alanine ligase</fullName>
        <ecNumber evidence="3">6.3.2.8</ecNumber>
    </recommendedName>
</protein>
<comment type="pathway">
    <text evidence="2">Cell wall biogenesis; peptidoglycan biosynthesis.</text>
</comment>
<dbReference type="GO" id="GO:0005524">
    <property type="term" value="F:ATP binding"/>
    <property type="evidence" value="ECO:0007669"/>
    <property type="project" value="UniProtKB-KW"/>
</dbReference>